<name>A0A448TV48_9PAST</name>
<dbReference type="RefSeq" id="WP_126600031.1">
    <property type="nucleotide sequence ID" value="NZ_LR134510.1"/>
</dbReference>
<protein>
    <submittedName>
        <fullName evidence="1">Uncharacterized protein</fullName>
    </submittedName>
</protein>
<keyword evidence="2" id="KW-1185">Reference proteome</keyword>
<dbReference type="EMBL" id="LR134510">
    <property type="protein sequence ID" value="VEJ09802.1"/>
    <property type="molecule type" value="Genomic_DNA"/>
</dbReference>
<proteinExistence type="predicted"/>
<organism evidence="1 2">
    <name type="scientific">Actinobacillus delphinicola</name>
    <dbReference type="NCBI Taxonomy" id="51161"/>
    <lineage>
        <taxon>Bacteria</taxon>
        <taxon>Pseudomonadati</taxon>
        <taxon>Pseudomonadota</taxon>
        <taxon>Gammaproteobacteria</taxon>
        <taxon>Pasteurellales</taxon>
        <taxon>Pasteurellaceae</taxon>
        <taxon>Actinobacillus</taxon>
    </lineage>
</organism>
<dbReference type="Proteomes" id="UP000279799">
    <property type="component" value="Chromosome"/>
</dbReference>
<reference evidence="1 2" key="1">
    <citation type="submission" date="2018-12" db="EMBL/GenBank/DDBJ databases">
        <authorList>
            <consortium name="Pathogen Informatics"/>
        </authorList>
    </citation>
    <scope>NUCLEOTIDE SEQUENCE [LARGE SCALE GENOMIC DNA]</scope>
    <source>
        <strain evidence="1 2">NCTC12871</strain>
    </source>
</reference>
<gene>
    <name evidence="1" type="ORF">NCTC12871_01287</name>
</gene>
<accession>A0A448TV48</accession>
<sequence>MKNTLKPITLSVQDIVELENVVFDLTCQMESIKATLILCQQSLHPTEPIIDVLGGLYYTLEKMKDDANKINTALEKE</sequence>
<dbReference type="AlphaFoldDB" id="A0A448TV48"/>
<evidence type="ECO:0000313" key="2">
    <source>
        <dbReference type="Proteomes" id="UP000279799"/>
    </source>
</evidence>
<evidence type="ECO:0000313" key="1">
    <source>
        <dbReference type="EMBL" id="VEJ09802.1"/>
    </source>
</evidence>
<dbReference type="KEGG" id="adp:NCTC12871_01287"/>